<organism evidence="2 3">
    <name type="scientific">Solanum tuberosum</name>
    <name type="common">Potato</name>
    <dbReference type="NCBI Taxonomy" id="4113"/>
    <lineage>
        <taxon>Eukaryota</taxon>
        <taxon>Viridiplantae</taxon>
        <taxon>Streptophyta</taxon>
        <taxon>Embryophyta</taxon>
        <taxon>Tracheophyta</taxon>
        <taxon>Spermatophyta</taxon>
        <taxon>Magnoliopsida</taxon>
        <taxon>eudicotyledons</taxon>
        <taxon>Gunneridae</taxon>
        <taxon>Pentapetalae</taxon>
        <taxon>asterids</taxon>
        <taxon>lamiids</taxon>
        <taxon>Solanales</taxon>
        <taxon>Solanaceae</taxon>
        <taxon>Solanoideae</taxon>
        <taxon>Solaneae</taxon>
        <taxon>Solanum</taxon>
    </lineage>
</organism>
<accession>A0ABQ7TU87</accession>
<name>A0ABQ7TU87_SOLTU</name>
<evidence type="ECO:0000256" key="1">
    <source>
        <dbReference type="SAM" id="MobiDB-lite"/>
    </source>
</evidence>
<evidence type="ECO:0000313" key="2">
    <source>
        <dbReference type="EMBL" id="KAH0737738.1"/>
    </source>
</evidence>
<sequence length="432" mass="47966">MQRDSAFIDWKHSCKQIDTSNCTEIATLRQGTDAVTTYYSRMKNLWDEVDVSVPLPACDYSESAPYVEHLKSQCLLRIKAMPKVKRFKNPLKVANGRASSSTTPAAQALPDASTIPSQAHEEQAPILLQEEQASIPPQQEQVHVLPSNSSVPLMNKHIYSKYWNVDTRDSENAIKQIHVRANEVNNLTVGERIIVKFDDYNTTYGEAQGLLAGYCGSLAIDCNLFLISFERWSGPLGIPKKYMEDCFKTILKFLETGKTPSRAKMFIETHKRRNGSFVNDEARTIGKQIVLNMTQGDTNETEVSPNDTIGKMLGAEHSGRVRCMGMVASPSNTFLNTKRRFSELSISSSSYGVSSTNSTYLHQKVAHLESQLEGTLTALKDYMISKDGGVPEQFSTLFSPQSEPADSENDPVSLVDIRGSSIDNNTNQQSTA</sequence>
<evidence type="ECO:0000313" key="3">
    <source>
        <dbReference type="Proteomes" id="UP000826656"/>
    </source>
</evidence>
<evidence type="ECO:0008006" key="4">
    <source>
        <dbReference type="Google" id="ProtNLM"/>
    </source>
</evidence>
<protein>
    <recommendedName>
        <fullName evidence="4">Retrotransposon gag domain-containing protein</fullName>
    </recommendedName>
</protein>
<proteinExistence type="predicted"/>
<gene>
    <name evidence="2" type="ORF">KY290_036443</name>
</gene>
<keyword evidence="3" id="KW-1185">Reference proteome</keyword>
<feature type="compositionally biased region" description="Polar residues" evidence="1">
    <location>
        <begin position="421"/>
        <end position="432"/>
    </location>
</feature>
<feature type="compositionally biased region" description="Polar residues" evidence="1">
    <location>
        <begin position="393"/>
        <end position="404"/>
    </location>
</feature>
<comment type="caution">
    <text evidence="2">The sequence shown here is derived from an EMBL/GenBank/DDBJ whole genome shotgun (WGS) entry which is preliminary data.</text>
</comment>
<feature type="region of interest" description="Disordered" evidence="1">
    <location>
        <begin position="393"/>
        <end position="432"/>
    </location>
</feature>
<dbReference type="Pfam" id="PF03004">
    <property type="entry name" value="Transposase_24"/>
    <property type="match status" value="1"/>
</dbReference>
<reference evidence="2 3" key="1">
    <citation type="journal article" date="2021" name="bioRxiv">
        <title>Chromosome-scale and haplotype-resolved genome assembly of a tetraploid potato cultivar.</title>
        <authorList>
            <person name="Sun H."/>
            <person name="Jiao W.-B."/>
            <person name="Krause K."/>
            <person name="Campoy J.A."/>
            <person name="Goel M."/>
            <person name="Folz-Donahue K."/>
            <person name="Kukat C."/>
            <person name="Huettel B."/>
            <person name="Schneeberger K."/>
        </authorList>
    </citation>
    <scope>NUCLEOTIDE SEQUENCE [LARGE SCALE GENOMIC DNA]</scope>
    <source>
        <strain evidence="2">SolTubOtavaFocal</strain>
        <tissue evidence="2">Leaves</tissue>
    </source>
</reference>
<dbReference type="InterPro" id="IPR004252">
    <property type="entry name" value="Probable_transposase_24"/>
</dbReference>
<dbReference type="EMBL" id="JAIVGD010000028">
    <property type="protein sequence ID" value="KAH0737738.1"/>
    <property type="molecule type" value="Genomic_DNA"/>
</dbReference>
<dbReference type="Proteomes" id="UP000826656">
    <property type="component" value="Unassembled WGS sequence"/>
</dbReference>
<dbReference type="PANTHER" id="PTHR33144:SF45">
    <property type="entry name" value="TRANSPOSASE TNP1_EN_SPM-LIKE DOMAIN-CONTAINING PROTEIN"/>
    <property type="match status" value="1"/>
</dbReference>
<dbReference type="PANTHER" id="PTHR33144">
    <property type="entry name" value="OS10G0409366 PROTEIN-RELATED"/>
    <property type="match status" value="1"/>
</dbReference>